<sequence>MQLLVWLILGVILGAEGRRNFIPHQRGKVQQYASSEILPNHSPMTSASSSSSSSSSSEEEKIYFSSWELTMMSQVLVDISINRCEAFVDDQARDFKNYVERVVEGAPQRGVISKNFMELYDSLVECLRLSTEAANREQYAKAIQLANLNEKNIDFNSNTPQIVEQSHIVAVISLDHPSNSTSLDEIHSGSTPTPSSKTTISTTLKPEPSHKHRKPSKKVNSIMNSVGHLFTELYDNTISIFSSIFGRKKRGSNWETDHDDEDDDVGRDDNDDNVAQGVAPARRVHSNIRSSQEDNSKESSNSDEVSANLKPIRNGKDNKKTNFRHNRFLKLGEKHFRSVLKSMTAIALRSCPIQMAPHMTEVKTALKEIFAHLKQASEGKEDKKGLSDSEPFPLNFQVQRKVHQCSKEVGVALAKI</sequence>
<feature type="region of interest" description="Disordered" evidence="1">
    <location>
        <begin position="180"/>
        <end position="220"/>
    </location>
</feature>
<feature type="compositionally biased region" description="Low complexity" evidence="1">
    <location>
        <begin position="188"/>
        <end position="203"/>
    </location>
</feature>
<evidence type="ECO:0000256" key="2">
    <source>
        <dbReference type="SAM" id="SignalP"/>
    </source>
</evidence>
<organism evidence="3 4">
    <name type="scientific">Folsomia candida</name>
    <name type="common">Springtail</name>
    <dbReference type="NCBI Taxonomy" id="158441"/>
    <lineage>
        <taxon>Eukaryota</taxon>
        <taxon>Metazoa</taxon>
        <taxon>Ecdysozoa</taxon>
        <taxon>Arthropoda</taxon>
        <taxon>Hexapoda</taxon>
        <taxon>Collembola</taxon>
        <taxon>Entomobryomorpha</taxon>
        <taxon>Isotomoidea</taxon>
        <taxon>Isotomidae</taxon>
        <taxon>Proisotominae</taxon>
        <taxon>Folsomia</taxon>
    </lineage>
</organism>
<accession>A0A226EUF0</accession>
<feature type="region of interest" description="Disordered" evidence="1">
    <location>
        <begin position="250"/>
        <end position="321"/>
    </location>
</feature>
<keyword evidence="4" id="KW-1185">Reference proteome</keyword>
<comment type="caution">
    <text evidence="3">The sequence shown here is derived from an EMBL/GenBank/DDBJ whole genome shotgun (WGS) entry which is preliminary data.</text>
</comment>
<feature type="compositionally biased region" description="Acidic residues" evidence="1">
    <location>
        <begin position="257"/>
        <end position="272"/>
    </location>
</feature>
<evidence type="ECO:0000313" key="3">
    <source>
        <dbReference type="EMBL" id="OXA61222.1"/>
    </source>
</evidence>
<reference evidence="3 4" key="1">
    <citation type="submission" date="2015-12" db="EMBL/GenBank/DDBJ databases">
        <title>The genome of Folsomia candida.</title>
        <authorList>
            <person name="Faddeeva A."/>
            <person name="Derks M.F."/>
            <person name="Anvar Y."/>
            <person name="Smit S."/>
            <person name="Van Straalen N."/>
            <person name="Roelofs D."/>
        </authorList>
    </citation>
    <scope>NUCLEOTIDE SEQUENCE [LARGE SCALE GENOMIC DNA]</scope>
    <source>
        <strain evidence="3 4">VU population</strain>
        <tissue evidence="3">Whole body</tissue>
    </source>
</reference>
<dbReference type="AlphaFoldDB" id="A0A226EUF0"/>
<feature type="chain" id="PRO_5012104246" evidence="2">
    <location>
        <begin position="18"/>
        <end position="416"/>
    </location>
</feature>
<evidence type="ECO:0000313" key="4">
    <source>
        <dbReference type="Proteomes" id="UP000198287"/>
    </source>
</evidence>
<keyword evidence="2" id="KW-0732">Signal</keyword>
<dbReference type="Proteomes" id="UP000198287">
    <property type="component" value="Unassembled WGS sequence"/>
</dbReference>
<proteinExistence type="predicted"/>
<gene>
    <name evidence="3" type="ORF">Fcan01_03150</name>
</gene>
<evidence type="ECO:0000256" key="1">
    <source>
        <dbReference type="SAM" id="MobiDB-lite"/>
    </source>
</evidence>
<feature type="signal peptide" evidence="2">
    <location>
        <begin position="1"/>
        <end position="17"/>
    </location>
</feature>
<dbReference type="EMBL" id="LNIX01000001">
    <property type="protein sequence ID" value="OXA61222.1"/>
    <property type="molecule type" value="Genomic_DNA"/>
</dbReference>
<protein>
    <submittedName>
        <fullName evidence="3">Uncharacterized protein</fullName>
    </submittedName>
</protein>
<name>A0A226EUF0_FOLCA</name>